<reference evidence="4 5" key="1">
    <citation type="submission" date="2019-02" db="EMBL/GenBank/DDBJ databases">
        <title>Genomic Encyclopedia of Type Strains, Phase IV (KMG-IV): sequencing the most valuable type-strain genomes for metagenomic binning, comparative biology and taxonomic classification.</title>
        <authorList>
            <person name="Goeker M."/>
        </authorList>
    </citation>
    <scope>NUCLEOTIDE SEQUENCE [LARGE SCALE GENOMIC DNA]</scope>
    <source>
        <strain evidence="4 5">DSM 21223</strain>
    </source>
</reference>
<protein>
    <submittedName>
        <fullName evidence="4">Two-component system response regulator</fullName>
    </submittedName>
</protein>
<dbReference type="InterPro" id="IPR037522">
    <property type="entry name" value="HD_GYP_dom"/>
</dbReference>
<dbReference type="SUPFAM" id="SSF109604">
    <property type="entry name" value="HD-domain/PDEase-like"/>
    <property type="match status" value="1"/>
</dbReference>
<gene>
    <name evidence="4" type="ORF">EV678_0056</name>
</gene>
<dbReference type="SUPFAM" id="SSF52172">
    <property type="entry name" value="CheY-like"/>
    <property type="match status" value="1"/>
</dbReference>
<dbReference type="PANTHER" id="PTHR45228:SF1">
    <property type="entry name" value="CYCLIC DI-GMP PHOSPHODIESTERASE TM_0186"/>
    <property type="match status" value="1"/>
</dbReference>
<keyword evidence="1" id="KW-0597">Phosphoprotein</keyword>
<dbReference type="Proteomes" id="UP000292136">
    <property type="component" value="Unassembled WGS sequence"/>
</dbReference>
<dbReference type="PROSITE" id="PS51832">
    <property type="entry name" value="HD_GYP"/>
    <property type="match status" value="1"/>
</dbReference>
<dbReference type="CDD" id="cd00077">
    <property type="entry name" value="HDc"/>
    <property type="match status" value="1"/>
</dbReference>
<evidence type="ECO:0000313" key="5">
    <source>
        <dbReference type="Proteomes" id="UP000292136"/>
    </source>
</evidence>
<name>A0ABY0IQG8_9RHOO</name>
<dbReference type="SMART" id="SM00471">
    <property type="entry name" value="HDc"/>
    <property type="match status" value="1"/>
</dbReference>
<dbReference type="EMBL" id="SHKM01000001">
    <property type="protein sequence ID" value="RZT89276.1"/>
    <property type="molecule type" value="Genomic_DNA"/>
</dbReference>
<dbReference type="Gene3D" id="3.40.50.2300">
    <property type="match status" value="1"/>
</dbReference>
<dbReference type="PROSITE" id="PS50110">
    <property type="entry name" value="RESPONSE_REGULATORY"/>
    <property type="match status" value="1"/>
</dbReference>
<sequence length="346" mass="38779">MELNLVVIDDSEINLTLFRVLAERIEGVRVHGFLSSSEALAWCEQGQADVVVVDYMMPAPDGLEFIRHFRQLPGMAEVPLIMVTANNLRDVRCRALEQGASDFLNKPVDKDEFLARVRNMCALRRSQRQLADRAAWLAEEVAKATAGLLERERETIVCLAKAAEYRDPETGAHILRMAHYSVLIGRQLGLSPAELEMLLEAAPMHDVGKVGTPDLILLKPGRLTPAEFMIMQQHAEQGYEILRQARSPVLAMAAVIARAHHEKWDGSGYPQGLKGEAIPLLGRIVAVADVFDALTSPRPYKQAWPLAQAREYLEQNAGRHFDPRCVEAFLVAWDEVLAIRERFQDQ</sequence>
<dbReference type="PANTHER" id="PTHR45228">
    <property type="entry name" value="CYCLIC DI-GMP PHOSPHODIESTERASE TM_0186-RELATED"/>
    <property type="match status" value="1"/>
</dbReference>
<keyword evidence="5" id="KW-1185">Reference proteome</keyword>
<dbReference type="InterPro" id="IPR003607">
    <property type="entry name" value="HD/PDEase_dom"/>
</dbReference>
<evidence type="ECO:0000259" key="3">
    <source>
        <dbReference type="PROSITE" id="PS51832"/>
    </source>
</evidence>
<dbReference type="InterPro" id="IPR052020">
    <property type="entry name" value="Cyclic_di-GMP/3'3'-cGAMP_PDE"/>
</dbReference>
<organism evidence="4 5">
    <name type="scientific">Azospira oryzae</name>
    <dbReference type="NCBI Taxonomy" id="146939"/>
    <lineage>
        <taxon>Bacteria</taxon>
        <taxon>Pseudomonadati</taxon>
        <taxon>Pseudomonadota</taxon>
        <taxon>Betaproteobacteria</taxon>
        <taxon>Rhodocyclales</taxon>
        <taxon>Rhodocyclaceae</taxon>
        <taxon>Azospira</taxon>
    </lineage>
</organism>
<evidence type="ECO:0000256" key="1">
    <source>
        <dbReference type="PROSITE-ProRule" id="PRU00169"/>
    </source>
</evidence>
<evidence type="ECO:0000259" key="2">
    <source>
        <dbReference type="PROSITE" id="PS50110"/>
    </source>
</evidence>
<feature type="modified residue" description="4-aspartylphosphate" evidence="1">
    <location>
        <position position="54"/>
    </location>
</feature>
<proteinExistence type="predicted"/>
<feature type="domain" description="Response regulatory" evidence="2">
    <location>
        <begin position="4"/>
        <end position="121"/>
    </location>
</feature>
<dbReference type="SMART" id="SM00448">
    <property type="entry name" value="REC"/>
    <property type="match status" value="1"/>
</dbReference>
<evidence type="ECO:0000313" key="4">
    <source>
        <dbReference type="EMBL" id="RZT89276.1"/>
    </source>
</evidence>
<comment type="caution">
    <text evidence="4">The sequence shown here is derived from an EMBL/GenBank/DDBJ whole genome shotgun (WGS) entry which is preliminary data.</text>
</comment>
<dbReference type="InterPro" id="IPR001789">
    <property type="entry name" value="Sig_transdc_resp-reg_receiver"/>
</dbReference>
<dbReference type="Gene3D" id="1.10.3210.10">
    <property type="entry name" value="Hypothetical protein af1432"/>
    <property type="match status" value="1"/>
</dbReference>
<dbReference type="Pfam" id="PF13487">
    <property type="entry name" value="HD_5"/>
    <property type="match status" value="1"/>
</dbReference>
<dbReference type="CDD" id="cd17551">
    <property type="entry name" value="REC_RpfG-like"/>
    <property type="match status" value="1"/>
</dbReference>
<dbReference type="RefSeq" id="WP_207222124.1">
    <property type="nucleotide sequence ID" value="NZ_SHKM01000001.1"/>
</dbReference>
<dbReference type="Pfam" id="PF00072">
    <property type="entry name" value="Response_reg"/>
    <property type="match status" value="1"/>
</dbReference>
<accession>A0ABY0IQG8</accession>
<feature type="domain" description="HD-GYP" evidence="3">
    <location>
        <begin position="148"/>
        <end position="345"/>
    </location>
</feature>
<dbReference type="InterPro" id="IPR011006">
    <property type="entry name" value="CheY-like_superfamily"/>
</dbReference>